<proteinExistence type="predicted"/>
<dbReference type="EMBL" id="CP055153">
    <property type="protein sequence ID" value="QMU26706.1"/>
    <property type="molecule type" value="Genomic_DNA"/>
</dbReference>
<evidence type="ECO:0008006" key="3">
    <source>
        <dbReference type="Google" id="ProtNLM"/>
    </source>
</evidence>
<reference evidence="1 2" key="1">
    <citation type="submission" date="2020-08" db="EMBL/GenBank/DDBJ databases">
        <title>Adhaeribacter dokdonensis sp. nov., isolated from the rhizosphere of Elymus tsukushiensis, a plant native to the Dokdo Islands, Republic of Korea.</title>
        <authorList>
            <person name="Ghim S.Y."/>
        </authorList>
    </citation>
    <scope>NUCLEOTIDE SEQUENCE [LARGE SCALE GENOMIC DNA]</scope>
    <source>
        <strain evidence="1 2">KUDC8001</strain>
    </source>
</reference>
<dbReference type="RefSeq" id="WP_182413910.1">
    <property type="nucleotide sequence ID" value="NZ_CP055153.1"/>
</dbReference>
<protein>
    <recommendedName>
        <fullName evidence="3">Carboxypeptidase regulatory-like domain-containing protein</fullName>
    </recommendedName>
</protein>
<dbReference type="AlphaFoldDB" id="A0A7L7L1N8"/>
<dbReference type="Proteomes" id="UP000514509">
    <property type="component" value="Chromosome"/>
</dbReference>
<organism evidence="1 2">
    <name type="scientific">Adhaeribacter radiodurans</name>
    <dbReference type="NCBI Taxonomy" id="2745197"/>
    <lineage>
        <taxon>Bacteria</taxon>
        <taxon>Pseudomonadati</taxon>
        <taxon>Bacteroidota</taxon>
        <taxon>Cytophagia</taxon>
        <taxon>Cytophagales</taxon>
        <taxon>Hymenobacteraceae</taxon>
        <taxon>Adhaeribacter</taxon>
    </lineage>
</organism>
<name>A0A7L7L1N8_9BACT</name>
<accession>A0A7L7L1N8</accession>
<keyword evidence="2" id="KW-1185">Reference proteome</keyword>
<dbReference type="KEGG" id="add:HUW48_01060"/>
<evidence type="ECO:0000313" key="1">
    <source>
        <dbReference type="EMBL" id="QMU26706.1"/>
    </source>
</evidence>
<sequence>MYDAPLGKYKISARYVPENRPLQIRLRNKGQNFATSVTSSFDPAYPGATGSYSLAVEVQPDSF</sequence>
<evidence type="ECO:0000313" key="2">
    <source>
        <dbReference type="Proteomes" id="UP000514509"/>
    </source>
</evidence>
<gene>
    <name evidence="1" type="ORF">HUW48_01060</name>
</gene>